<dbReference type="Proteomes" id="UP000634136">
    <property type="component" value="Unassembled WGS sequence"/>
</dbReference>
<protein>
    <submittedName>
        <fullName evidence="2">Dormancy-associated protein 1</fullName>
    </submittedName>
</protein>
<comment type="caution">
    <text evidence="2">The sequence shown here is derived from an EMBL/GenBank/DDBJ whole genome shotgun (WGS) entry which is preliminary data.</text>
</comment>
<sequence length="49" mass="5862">MLDKLWDDVVARPQPERGLEKLRRKRPSTPKNPLKLILFRFSDNQHCDC</sequence>
<dbReference type="PANTHER" id="PTHR33565">
    <property type="entry name" value="DORMANCY-ASSOCIATED PROTEIN 1"/>
    <property type="match status" value="1"/>
</dbReference>
<evidence type="ECO:0000313" key="2">
    <source>
        <dbReference type="EMBL" id="KAF7808193.1"/>
    </source>
</evidence>
<gene>
    <name evidence="2" type="ORF">G2W53_034936</name>
</gene>
<name>A0A834SP91_9FABA</name>
<accession>A0A834SP91</accession>
<evidence type="ECO:0000256" key="1">
    <source>
        <dbReference type="ARBA" id="ARBA00010502"/>
    </source>
</evidence>
<reference evidence="2" key="1">
    <citation type="submission" date="2020-09" db="EMBL/GenBank/DDBJ databases">
        <title>Genome-Enabled Discovery of Anthraquinone Biosynthesis in Senna tora.</title>
        <authorList>
            <person name="Kang S.-H."/>
            <person name="Pandey R.P."/>
            <person name="Lee C.-M."/>
            <person name="Sim J.-S."/>
            <person name="Jeong J.-T."/>
            <person name="Choi B.-S."/>
            <person name="Jung M."/>
            <person name="Ginzburg D."/>
            <person name="Zhao K."/>
            <person name="Won S.Y."/>
            <person name="Oh T.-J."/>
            <person name="Yu Y."/>
            <person name="Kim N.-H."/>
            <person name="Lee O.R."/>
            <person name="Lee T.-H."/>
            <person name="Bashyal P."/>
            <person name="Kim T.-S."/>
            <person name="Lee W.-H."/>
            <person name="Kawkins C."/>
            <person name="Kim C.-K."/>
            <person name="Kim J.S."/>
            <person name="Ahn B.O."/>
            <person name="Rhee S.Y."/>
            <person name="Sohng J.K."/>
        </authorList>
    </citation>
    <scope>NUCLEOTIDE SEQUENCE</scope>
    <source>
        <tissue evidence="2">Leaf</tissue>
    </source>
</reference>
<organism evidence="2 3">
    <name type="scientific">Senna tora</name>
    <dbReference type="NCBI Taxonomy" id="362788"/>
    <lineage>
        <taxon>Eukaryota</taxon>
        <taxon>Viridiplantae</taxon>
        <taxon>Streptophyta</taxon>
        <taxon>Embryophyta</taxon>
        <taxon>Tracheophyta</taxon>
        <taxon>Spermatophyta</taxon>
        <taxon>Magnoliopsida</taxon>
        <taxon>eudicotyledons</taxon>
        <taxon>Gunneridae</taxon>
        <taxon>Pentapetalae</taxon>
        <taxon>rosids</taxon>
        <taxon>fabids</taxon>
        <taxon>Fabales</taxon>
        <taxon>Fabaceae</taxon>
        <taxon>Caesalpinioideae</taxon>
        <taxon>Cassia clade</taxon>
        <taxon>Senna</taxon>
    </lineage>
</organism>
<dbReference type="AlphaFoldDB" id="A0A834SP91"/>
<dbReference type="InterPro" id="IPR008406">
    <property type="entry name" value="DRM/ARP"/>
</dbReference>
<dbReference type="Pfam" id="PF05564">
    <property type="entry name" value="Auxin_repressed"/>
    <property type="match status" value="1"/>
</dbReference>
<proteinExistence type="inferred from homology"/>
<dbReference type="EMBL" id="JAAIUW010000011">
    <property type="protein sequence ID" value="KAF7808193.1"/>
    <property type="molecule type" value="Genomic_DNA"/>
</dbReference>
<comment type="similarity">
    <text evidence="1">Belongs to the DRM1/ARP family.</text>
</comment>
<keyword evidence="3" id="KW-1185">Reference proteome</keyword>
<evidence type="ECO:0000313" key="3">
    <source>
        <dbReference type="Proteomes" id="UP000634136"/>
    </source>
</evidence>
<dbReference type="PANTHER" id="PTHR33565:SF20">
    <property type="entry name" value="DORMANCY-ASSOCIATED PROTEIN HOMOLOG 4"/>
    <property type="match status" value="1"/>
</dbReference>
<dbReference type="OrthoDB" id="2012405at2759"/>